<name>A0A8S5LEN5_9CAUD</name>
<organism evidence="1">
    <name type="scientific">Siphoviridae sp. cttkn18</name>
    <dbReference type="NCBI Taxonomy" id="2823607"/>
    <lineage>
        <taxon>Viruses</taxon>
        <taxon>Duplodnaviria</taxon>
        <taxon>Heunggongvirae</taxon>
        <taxon>Uroviricota</taxon>
        <taxon>Caudoviricetes</taxon>
    </lineage>
</organism>
<protein>
    <submittedName>
        <fullName evidence="1">Uncharacterized protein</fullName>
    </submittedName>
</protein>
<proteinExistence type="predicted"/>
<evidence type="ECO:0000313" key="1">
    <source>
        <dbReference type="EMBL" id="DAD68484.1"/>
    </source>
</evidence>
<accession>A0A8S5LEN5</accession>
<dbReference type="EMBL" id="BK014703">
    <property type="protein sequence ID" value="DAD68484.1"/>
    <property type="molecule type" value="Genomic_DNA"/>
</dbReference>
<sequence>MEFINVKNEAGTTIINDSYDNLVYLSSPKQKEAVLWTGSNRAVSADVLIPTQLKTYTPLMVPTMLYQYGIGGANAIRITYIPQPHYHGEAPLIAISVPQGYEFKAQWICRKMEGFLALIVDVVKGGASVTQEMIDEVKNGIKFYCFGYFEDVAANANTPRIRFVDKVGSSKPNIALQVLGKHKFFKASWKDEYNIKNDVIYDSRIRYLRVIDQYHQDWYSTLSKYSPNEHTKMTVPSKSYDCDIAVIPMSVVDAAVWGPNITKGDNQSHTGSVWQTVHFTGKRSIEIKSYQKIYWDTVTPYPMGCAGQTATQYMVVDVTGYDKASGMPFN</sequence>
<reference evidence="1" key="1">
    <citation type="journal article" date="2021" name="Proc. Natl. Acad. Sci. U.S.A.">
        <title>A Catalog of Tens of Thousands of Viruses from Human Metagenomes Reveals Hidden Associations with Chronic Diseases.</title>
        <authorList>
            <person name="Tisza M.J."/>
            <person name="Buck C.B."/>
        </authorList>
    </citation>
    <scope>NUCLEOTIDE SEQUENCE</scope>
    <source>
        <strain evidence="1">Cttkn18</strain>
    </source>
</reference>